<dbReference type="AlphaFoldDB" id="A0A0M3KC37"/>
<evidence type="ECO:0000256" key="1">
    <source>
        <dbReference type="SAM" id="MobiDB-lite"/>
    </source>
</evidence>
<dbReference type="Proteomes" id="UP000267096">
    <property type="component" value="Unassembled WGS sequence"/>
</dbReference>
<accession>A0A0M3KC37</accession>
<reference evidence="2 3" key="2">
    <citation type="submission" date="2018-11" db="EMBL/GenBank/DDBJ databases">
        <authorList>
            <consortium name="Pathogen Informatics"/>
        </authorList>
    </citation>
    <scope>NUCLEOTIDE SEQUENCE [LARGE SCALE GENOMIC DNA]</scope>
</reference>
<feature type="region of interest" description="Disordered" evidence="1">
    <location>
        <begin position="102"/>
        <end position="122"/>
    </location>
</feature>
<evidence type="ECO:0000313" key="3">
    <source>
        <dbReference type="Proteomes" id="UP000267096"/>
    </source>
</evidence>
<organism evidence="4">
    <name type="scientific">Anisakis simplex</name>
    <name type="common">Herring worm</name>
    <dbReference type="NCBI Taxonomy" id="6269"/>
    <lineage>
        <taxon>Eukaryota</taxon>
        <taxon>Metazoa</taxon>
        <taxon>Ecdysozoa</taxon>
        <taxon>Nematoda</taxon>
        <taxon>Chromadorea</taxon>
        <taxon>Rhabditida</taxon>
        <taxon>Spirurina</taxon>
        <taxon>Ascaridomorpha</taxon>
        <taxon>Ascaridoidea</taxon>
        <taxon>Anisakidae</taxon>
        <taxon>Anisakis</taxon>
        <taxon>Anisakis simplex complex</taxon>
    </lineage>
</organism>
<dbReference type="OrthoDB" id="10688499at2759"/>
<evidence type="ECO:0000313" key="2">
    <source>
        <dbReference type="EMBL" id="VDK62162.1"/>
    </source>
</evidence>
<dbReference type="WBParaSite" id="ASIM_0001853601-mRNA-1">
    <property type="protein sequence ID" value="ASIM_0001853601-mRNA-1"/>
    <property type="gene ID" value="ASIM_0001853601"/>
</dbReference>
<gene>
    <name evidence="2" type="ORF">ASIM_LOCUS17934</name>
</gene>
<sequence length="244" mass="28080">MDNDELETSKDLSVTMIRRKDTPPVTQTTPEQHRVLLNYAKSANLSIAFSEEEEAEYEKQKEESQRKAEELYSPGTVPHIAIEPVEGQRLDKINESNSIQSLSCPIDHTDNMKGSGTNKIPVIPEENGRKEVIEADEAAYNAEIIKRMSRSNKWIPENEEDVNVRARRANFLARKESWERLNQNDAMRRDDQQSLRIARPVGNEYDKIIREYNRLERSKLLSRSTPDIVASIAERPSVLWSKSD</sequence>
<proteinExistence type="predicted"/>
<reference evidence="4" key="1">
    <citation type="submission" date="2017-02" db="UniProtKB">
        <authorList>
            <consortium name="WormBaseParasite"/>
        </authorList>
    </citation>
    <scope>IDENTIFICATION</scope>
</reference>
<protein>
    <submittedName>
        <fullName evidence="2 4">Uncharacterized protein</fullName>
    </submittedName>
</protein>
<keyword evidence="3" id="KW-1185">Reference proteome</keyword>
<name>A0A0M3KC37_ANISI</name>
<feature type="region of interest" description="Disordered" evidence="1">
    <location>
        <begin position="54"/>
        <end position="73"/>
    </location>
</feature>
<feature type="region of interest" description="Disordered" evidence="1">
    <location>
        <begin position="1"/>
        <end position="30"/>
    </location>
</feature>
<dbReference type="EMBL" id="UYRR01034767">
    <property type="protein sequence ID" value="VDK62162.1"/>
    <property type="molecule type" value="Genomic_DNA"/>
</dbReference>
<feature type="compositionally biased region" description="Basic and acidic residues" evidence="1">
    <location>
        <begin position="57"/>
        <end position="70"/>
    </location>
</feature>
<evidence type="ECO:0000313" key="4">
    <source>
        <dbReference type="WBParaSite" id="ASIM_0001853601-mRNA-1"/>
    </source>
</evidence>